<dbReference type="RefSeq" id="WP_247810325.1">
    <property type="nucleotide sequence ID" value="NZ_CP095855.1"/>
</dbReference>
<evidence type="ECO:0000313" key="2">
    <source>
        <dbReference type="Proteomes" id="UP000830198"/>
    </source>
</evidence>
<protein>
    <recommendedName>
        <fullName evidence="3">Helix-turn-helix</fullName>
    </recommendedName>
</protein>
<gene>
    <name evidence="1" type="ORF">MYF79_23810</name>
</gene>
<evidence type="ECO:0008006" key="3">
    <source>
        <dbReference type="Google" id="ProtNLM"/>
    </source>
</evidence>
<name>A0ABY4HW32_CHIFI</name>
<reference evidence="1 2" key="1">
    <citation type="submission" date="2022-04" db="EMBL/GenBank/DDBJ databases">
        <title>The arsenic-methylating capacity of Chitinophaga filiformis YT5 during chitin decomposition.</title>
        <authorList>
            <person name="Chen G."/>
            <person name="Liang Y."/>
        </authorList>
    </citation>
    <scope>NUCLEOTIDE SEQUENCE [LARGE SCALE GENOMIC DNA]</scope>
    <source>
        <strain evidence="1 2">YT5</strain>
    </source>
</reference>
<proteinExistence type="predicted"/>
<evidence type="ECO:0000313" key="1">
    <source>
        <dbReference type="EMBL" id="UPK67983.1"/>
    </source>
</evidence>
<keyword evidence="2" id="KW-1185">Reference proteome</keyword>
<organism evidence="1 2">
    <name type="scientific">Chitinophaga filiformis</name>
    <name type="common">Myxococcus filiformis</name>
    <name type="synonym">Flexibacter filiformis</name>
    <dbReference type="NCBI Taxonomy" id="104663"/>
    <lineage>
        <taxon>Bacteria</taxon>
        <taxon>Pseudomonadati</taxon>
        <taxon>Bacteroidota</taxon>
        <taxon>Chitinophagia</taxon>
        <taxon>Chitinophagales</taxon>
        <taxon>Chitinophagaceae</taxon>
        <taxon>Chitinophaga</taxon>
    </lineage>
</organism>
<dbReference type="Proteomes" id="UP000830198">
    <property type="component" value="Chromosome"/>
</dbReference>
<accession>A0ABY4HW32</accession>
<sequence>MKSNVSTIKLNAVQGNVIQEKISLLCNNGFTWREISALTDLPKKLIRLIAKGNYAPNKEETHRLEKIFDDTIERLRIGTERVTENTFPEADFDAEDHVCYKLDVKSVTLYKGTYDDKMIVQIHGIILHS</sequence>
<dbReference type="EMBL" id="CP095855">
    <property type="protein sequence ID" value="UPK67983.1"/>
    <property type="molecule type" value="Genomic_DNA"/>
</dbReference>